<sequence>MGDDQVLGWPFVSEADQANALAMAMTPFLRPTIETAPAFLLMRQSAAGTGTTLLATSLMKIAFGQDVERFIGTMPHDEGQLEKTLFSYARHGSPLIFFDNVRRNLNSKALESFMTSKDKTQRAFFTQSISGYPNVATVVITGNKGDITANTDMKRRVCPITLDARVEEPWLKAGNFRHDAAKGDAIAQMGPRSSNGAYKRYFIYGFGLE</sequence>
<protein>
    <submittedName>
        <fullName evidence="1">Uncharacterized protein</fullName>
    </submittedName>
</protein>
<keyword evidence="1" id="KW-0614">Plasmid</keyword>
<dbReference type="KEGG" id="mcj:MCON_3566"/>
<proteinExistence type="predicted"/>
<gene>
    <name evidence="1" type="ordered locus">MCON_3566</name>
</gene>
<geneLocation type="plasmid" evidence="1 2">
    <name>pGP6</name>
</geneLocation>
<name>F4C0Y0_METSG</name>
<dbReference type="Proteomes" id="UP000007807">
    <property type="component" value="Plasmid pGP6"/>
</dbReference>
<dbReference type="EMBL" id="CP002566">
    <property type="protein sequence ID" value="AEB69777.1"/>
    <property type="molecule type" value="Genomic_DNA"/>
</dbReference>
<reference evidence="1 2" key="1">
    <citation type="journal article" date="2011" name="J. Bacteriol.">
        <title>Complete genome sequence of Methanosaeta concilii, a specialist in aceticlastic methanogenesis.</title>
        <authorList>
            <person name="Barber R.D."/>
            <person name="Zhang L."/>
            <person name="Harnack M."/>
            <person name="Olson M.V."/>
            <person name="Kaul R."/>
            <person name="Ingram-Smith C."/>
            <person name="Smith K.S."/>
        </authorList>
    </citation>
    <scope>NUCLEOTIDE SEQUENCE [LARGE SCALE GENOMIC DNA]</scope>
    <source>
        <strain evidence="2">ATCC 5969 / DSM 3671 / JCM 10134 / NBRC 103675 / OCM 69 / GP-6</strain>
        <plasmid evidence="1 2">pGP6</plasmid>
    </source>
</reference>
<dbReference type="HOGENOM" id="CLU_1313125_0_0_2"/>
<accession>F4C0Y0</accession>
<keyword evidence="2" id="KW-1185">Reference proteome</keyword>
<evidence type="ECO:0000313" key="1">
    <source>
        <dbReference type="EMBL" id="AEB69777.1"/>
    </source>
</evidence>
<evidence type="ECO:0000313" key="2">
    <source>
        <dbReference type="Proteomes" id="UP000007807"/>
    </source>
</evidence>
<dbReference type="InParanoid" id="F4C0Y0"/>
<dbReference type="AlphaFoldDB" id="F4C0Y0"/>
<organism evidence="1 2">
    <name type="scientific">Methanothrix soehngenii (strain ATCC 5969 / DSM 3671 / JCM 10134 / NBRC 103675 / OCM 69 / GP-6)</name>
    <name type="common">Methanosaeta concilii</name>
    <dbReference type="NCBI Taxonomy" id="990316"/>
    <lineage>
        <taxon>Archaea</taxon>
        <taxon>Methanobacteriati</taxon>
        <taxon>Methanobacteriota</taxon>
        <taxon>Stenosarchaea group</taxon>
        <taxon>Methanomicrobia</taxon>
        <taxon>Methanotrichales</taxon>
        <taxon>Methanotrichaceae</taxon>
        <taxon>Methanothrix</taxon>
    </lineage>
</organism>